<feature type="compositionally biased region" description="Gly residues" evidence="3">
    <location>
        <begin position="305"/>
        <end position="317"/>
    </location>
</feature>
<feature type="compositionally biased region" description="Basic residues" evidence="3">
    <location>
        <begin position="344"/>
        <end position="353"/>
    </location>
</feature>
<feature type="compositionally biased region" description="Low complexity" evidence="3">
    <location>
        <begin position="580"/>
        <end position="591"/>
    </location>
</feature>
<dbReference type="InterPro" id="IPR029023">
    <property type="entry name" value="Tensin_phosphatase"/>
</dbReference>
<dbReference type="Proteomes" id="UP001174694">
    <property type="component" value="Unassembled WGS sequence"/>
</dbReference>
<feature type="compositionally biased region" description="Basic and acidic residues" evidence="3">
    <location>
        <begin position="629"/>
        <end position="638"/>
    </location>
</feature>
<feature type="compositionally biased region" description="Basic and acidic residues" evidence="3">
    <location>
        <begin position="121"/>
        <end position="143"/>
    </location>
</feature>
<feature type="domain" description="Tyrosine specific protein phosphatases" evidence="4">
    <location>
        <begin position="128"/>
        <end position="189"/>
    </location>
</feature>
<evidence type="ECO:0000259" key="5">
    <source>
        <dbReference type="PROSITE" id="PS51181"/>
    </source>
</evidence>
<dbReference type="InterPro" id="IPR003595">
    <property type="entry name" value="Tyr_Pase_cat"/>
</dbReference>
<sequence>MTSLLRQIVAGPRAKHAETGLDLCYVTSNMIATSGPSQTYPQRAYRNPLDRLVAFLDARHGSDWAIWEFRAEGTGYPDEAVHNRVRHYPWPDHHPPPFRLVPMILASMRNWLAGGDLFTPEDEKSGGDEGSEQKKETDKEKHKTDKKKRVVVVHCKAGKGRSGTATCSYLIAECGWTPEEALARFTERRMRPRFGAGVSIPSQLRWISYVDRWTRGGKKYIDRAIEIVEVHVWGLRHGVKVSVEGFADEGKRIKVLHTFRRDERYVVEEGAPGGGGVMDLLGDALSPKLESEDEEVEEEADYGKIVGGPGNGNGSNGSGSDSPSSEQSSKSKPGGSVQELSRYGSKKAPRKSKTIQMPEGFSSSPLSGSSSASLATSSPAPPKDGSNRLPGVSDPKAQSQFTLPMRTATTFADQDEPGGQAVIFKPRSPVVVPNSDVNIAMERRNRAPSSLGLTMVTAVAHVWFNAFFEGRGPERRGEAEDSGVFEIEWDRMDGIKGSSRKGTRAADRISVVWRAVGAGGGEAGKVGEAAEGGDQGKVVIAEPAEGEAVPQMEPADWKGGDKEGVTAEKRLGLRVADPESAAVSKASSVKSQEIGDTPGSRGDAGADADEDDSLKGVKTSGPSGEEELDGGKDADGRRASGGPGDGPAKEDAEAGSSGGTAQKGFIVE</sequence>
<dbReference type="GO" id="GO:0005634">
    <property type="term" value="C:nucleus"/>
    <property type="evidence" value="ECO:0007669"/>
    <property type="project" value="TreeGrafter"/>
</dbReference>
<dbReference type="InterPro" id="IPR029021">
    <property type="entry name" value="Prot-tyrosine_phosphatase-like"/>
</dbReference>
<feature type="compositionally biased region" description="Acidic residues" evidence="3">
    <location>
        <begin position="291"/>
        <end position="300"/>
    </location>
</feature>
<dbReference type="GO" id="GO:0005829">
    <property type="term" value="C:cytosol"/>
    <property type="evidence" value="ECO:0007669"/>
    <property type="project" value="TreeGrafter"/>
</dbReference>
<dbReference type="CDD" id="cd14497">
    <property type="entry name" value="PTP_PTEN-like"/>
    <property type="match status" value="1"/>
</dbReference>
<dbReference type="EMBL" id="JANBVO010000002">
    <property type="protein sequence ID" value="KAJ9156122.1"/>
    <property type="molecule type" value="Genomic_DNA"/>
</dbReference>
<feature type="compositionally biased region" description="Low complexity" evidence="3">
    <location>
        <begin position="318"/>
        <end position="336"/>
    </location>
</feature>
<dbReference type="SMART" id="SM00404">
    <property type="entry name" value="PTPc_motif"/>
    <property type="match status" value="1"/>
</dbReference>
<evidence type="ECO:0000256" key="1">
    <source>
        <dbReference type="ARBA" id="ARBA00013015"/>
    </source>
</evidence>
<evidence type="ECO:0000259" key="4">
    <source>
        <dbReference type="PROSITE" id="PS50056"/>
    </source>
</evidence>
<dbReference type="SUPFAM" id="SSF52799">
    <property type="entry name" value="(Phosphotyrosine protein) phosphatases II"/>
    <property type="match status" value="1"/>
</dbReference>
<dbReference type="PROSITE" id="PS50056">
    <property type="entry name" value="TYR_PHOSPHATASE_2"/>
    <property type="match status" value="1"/>
</dbReference>
<evidence type="ECO:0000313" key="6">
    <source>
        <dbReference type="EMBL" id="KAJ9156122.1"/>
    </source>
</evidence>
<accession>A0AA38RT03</accession>
<protein>
    <recommendedName>
        <fullName evidence="1">phosphatidylinositol-3,4,5-trisphosphate 3-phosphatase</fullName>
        <ecNumber evidence="1">3.1.3.67</ecNumber>
    </recommendedName>
</protein>
<evidence type="ECO:0000256" key="2">
    <source>
        <dbReference type="ARBA" id="ARBA00022801"/>
    </source>
</evidence>
<keyword evidence="2" id="KW-0378">Hydrolase</keyword>
<keyword evidence="7" id="KW-1185">Reference proteome</keyword>
<dbReference type="PANTHER" id="PTHR12305:SF81">
    <property type="entry name" value="PHOSPHATIDYLINOSITOL 3,4,5-TRISPHOSPHATE 3-PHOSPHATASE AND DUAL-SPECIFICITY PROTEIN PHOSPHATASE PTEN"/>
    <property type="match status" value="1"/>
</dbReference>
<feature type="compositionally biased region" description="Low complexity" evidence="3">
    <location>
        <begin position="362"/>
        <end position="378"/>
    </location>
</feature>
<organism evidence="6 7">
    <name type="scientific">Pleurostoma richardsiae</name>
    <dbReference type="NCBI Taxonomy" id="41990"/>
    <lineage>
        <taxon>Eukaryota</taxon>
        <taxon>Fungi</taxon>
        <taxon>Dikarya</taxon>
        <taxon>Ascomycota</taxon>
        <taxon>Pezizomycotina</taxon>
        <taxon>Sordariomycetes</taxon>
        <taxon>Sordariomycetidae</taxon>
        <taxon>Calosphaeriales</taxon>
        <taxon>Pleurostomataceae</taxon>
        <taxon>Pleurostoma</taxon>
    </lineage>
</organism>
<dbReference type="Gene3D" id="3.90.190.10">
    <property type="entry name" value="Protein tyrosine phosphatase superfamily"/>
    <property type="match status" value="1"/>
</dbReference>
<dbReference type="InterPro" id="IPR000340">
    <property type="entry name" value="Dual-sp_phosphatase_cat-dom"/>
</dbReference>
<dbReference type="PROSITE" id="PS51181">
    <property type="entry name" value="PPASE_TENSIN"/>
    <property type="match status" value="1"/>
</dbReference>
<reference evidence="6" key="1">
    <citation type="submission" date="2022-07" db="EMBL/GenBank/DDBJ databases">
        <title>Fungi with potential for degradation of polypropylene.</title>
        <authorList>
            <person name="Gostincar C."/>
        </authorList>
    </citation>
    <scope>NUCLEOTIDE SEQUENCE</scope>
    <source>
        <strain evidence="6">EXF-13308</strain>
    </source>
</reference>
<dbReference type="GO" id="GO:0004725">
    <property type="term" value="F:protein tyrosine phosphatase activity"/>
    <property type="evidence" value="ECO:0007669"/>
    <property type="project" value="TreeGrafter"/>
</dbReference>
<evidence type="ECO:0000313" key="7">
    <source>
        <dbReference type="Proteomes" id="UP001174694"/>
    </source>
</evidence>
<dbReference type="GO" id="GO:0042995">
    <property type="term" value="C:cell projection"/>
    <property type="evidence" value="ECO:0007669"/>
    <property type="project" value="TreeGrafter"/>
</dbReference>
<dbReference type="InterPro" id="IPR000387">
    <property type="entry name" value="Tyr_Pase_dom"/>
</dbReference>
<evidence type="ECO:0000256" key="3">
    <source>
        <dbReference type="SAM" id="MobiDB-lite"/>
    </source>
</evidence>
<dbReference type="InterPro" id="IPR016130">
    <property type="entry name" value="Tyr_Pase_AS"/>
</dbReference>
<dbReference type="GO" id="GO:0016314">
    <property type="term" value="F:phosphatidylinositol-3,4,5-trisphosphate 3-phosphatase activity"/>
    <property type="evidence" value="ECO:0007669"/>
    <property type="project" value="UniProtKB-EC"/>
</dbReference>
<proteinExistence type="predicted"/>
<dbReference type="GO" id="GO:0051896">
    <property type="term" value="P:regulation of phosphatidylinositol 3-kinase/protein kinase B signal transduction"/>
    <property type="evidence" value="ECO:0007669"/>
    <property type="project" value="TreeGrafter"/>
</dbReference>
<dbReference type="GO" id="GO:0046856">
    <property type="term" value="P:phosphatidylinositol dephosphorylation"/>
    <property type="evidence" value="ECO:0007669"/>
    <property type="project" value="TreeGrafter"/>
</dbReference>
<dbReference type="AlphaFoldDB" id="A0AA38RT03"/>
<dbReference type="InterPro" id="IPR051281">
    <property type="entry name" value="Dual-spec_lipid-protein_phosph"/>
</dbReference>
<feature type="region of interest" description="Disordered" evidence="3">
    <location>
        <begin position="572"/>
        <end position="668"/>
    </location>
</feature>
<dbReference type="Pfam" id="PF00782">
    <property type="entry name" value="DSPc"/>
    <property type="match status" value="1"/>
</dbReference>
<dbReference type="PANTHER" id="PTHR12305">
    <property type="entry name" value="PHOSPHATASE WITH HOMOLOGY TO TENSIN"/>
    <property type="match status" value="1"/>
</dbReference>
<dbReference type="PROSITE" id="PS00383">
    <property type="entry name" value="TYR_PHOSPHATASE_1"/>
    <property type="match status" value="1"/>
</dbReference>
<feature type="region of interest" description="Disordered" evidence="3">
    <location>
        <begin position="288"/>
        <end position="401"/>
    </location>
</feature>
<name>A0AA38RT03_9PEZI</name>
<dbReference type="GO" id="GO:0043491">
    <property type="term" value="P:phosphatidylinositol 3-kinase/protein kinase B signal transduction"/>
    <property type="evidence" value="ECO:0007669"/>
    <property type="project" value="TreeGrafter"/>
</dbReference>
<dbReference type="GO" id="GO:0005886">
    <property type="term" value="C:plasma membrane"/>
    <property type="evidence" value="ECO:0007669"/>
    <property type="project" value="TreeGrafter"/>
</dbReference>
<comment type="caution">
    <text evidence="6">The sequence shown here is derived from an EMBL/GenBank/DDBJ whole genome shotgun (WGS) entry which is preliminary data.</text>
</comment>
<gene>
    <name evidence="6" type="ORF">NKR23_g843</name>
</gene>
<dbReference type="EC" id="3.1.3.67" evidence="1"/>
<feature type="domain" description="Phosphatase tensin-type" evidence="5">
    <location>
        <begin position="12"/>
        <end position="217"/>
    </location>
</feature>
<feature type="region of interest" description="Disordered" evidence="3">
    <location>
        <begin position="117"/>
        <end position="146"/>
    </location>
</feature>